<evidence type="ECO:0000256" key="1">
    <source>
        <dbReference type="SAM" id="SignalP"/>
    </source>
</evidence>
<feature type="signal peptide" evidence="1">
    <location>
        <begin position="1"/>
        <end position="20"/>
    </location>
</feature>
<dbReference type="PROSITE" id="PS51257">
    <property type="entry name" value="PROKAR_LIPOPROTEIN"/>
    <property type="match status" value="1"/>
</dbReference>
<organism evidence="2 3">
    <name type="scientific">Neobacillus novalis</name>
    <dbReference type="NCBI Taxonomy" id="220687"/>
    <lineage>
        <taxon>Bacteria</taxon>
        <taxon>Bacillati</taxon>
        <taxon>Bacillota</taxon>
        <taxon>Bacilli</taxon>
        <taxon>Bacillales</taxon>
        <taxon>Bacillaceae</taxon>
        <taxon>Neobacillus</taxon>
    </lineage>
</organism>
<proteinExistence type="predicted"/>
<dbReference type="KEGG" id="nnv:QNH39_23380"/>
<reference evidence="2" key="1">
    <citation type="submission" date="2023-05" db="EMBL/GenBank/DDBJ databases">
        <title>Comparative genomics of Bacillaceae isolates and their secondary metabolite potential.</title>
        <authorList>
            <person name="Song L."/>
            <person name="Nielsen L.J."/>
            <person name="Mohite O."/>
            <person name="Xu X."/>
            <person name="Weber T."/>
            <person name="Kovacs A.T."/>
        </authorList>
    </citation>
    <scope>NUCLEOTIDE SEQUENCE</scope>
    <source>
        <strain evidence="2">XLM17</strain>
    </source>
</reference>
<accession>A0AA95MRZ4</accession>
<dbReference type="AlphaFoldDB" id="A0AA95MRZ4"/>
<evidence type="ECO:0000313" key="2">
    <source>
        <dbReference type="EMBL" id="WHY85518.1"/>
    </source>
</evidence>
<gene>
    <name evidence="2" type="ORF">QNH39_23380</name>
</gene>
<dbReference type="RefSeq" id="WP_066092087.1">
    <property type="nucleotide sequence ID" value="NZ_CP126114.1"/>
</dbReference>
<evidence type="ECO:0008006" key="4">
    <source>
        <dbReference type="Google" id="ProtNLM"/>
    </source>
</evidence>
<evidence type="ECO:0000313" key="3">
    <source>
        <dbReference type="Proteomes" id="UP001178288"/>
    </source>
</evidence>
<name>A0AA95MRZ4_9BACI</name>
<dbReference type="Proteomes" id="UP001178288">
    <property type="component" value="Chromosome"/>
</dbReference>
<feature type="chain" id="PRO_5041717825" description="Lipoprotein" evidence="1">
    <location>
        <begin position="21"/>
        <end position="146"/>
    </location>
</feature>
<protein>
    <recommendedName>
        <fullName evidence="4">Lipoprotein</fullName>
    </recommendedName>
</protein>
<sequence length="146" mass="16512">MKKFMMFLMISLVLTGCSKAGKHANFTVISQSEIEKNVSIKEVEFDTDEINNLYPGVPEGDLENGLYKFNTDGNTSYVLFNSQGVMYSNISFSIQDNVLKITYDSVVDEGLGMQSFFMISKKDEKDFDTIILENNGKPDHFNTVFL</sequence>
<keyword evidence="3" id="KW-1185">Reference proteome</keyword>
<keyword evidence="1" id="KW-0732">Signal</keyword>
<dbReference type="EMBL" id="CP126114">
    <property type="protein sequence ID" value="WHY85518.1"/>
    <property type="molecule type" value="Genomic_DNA"/>
</dbReference>